<sequence length="111" mass="12643">MGFKRGDIVTVNLNPKKGHEVGKIRPAVIISSDEENDILDTVILMPLSTDLVEDMEPYRMRILKRDSLKQDSDILINQIRTLSKQRIGEKIAELTNDEYDLVIASLCKNFV</sequence>
<dbReference type="GO" id="GO:0016075">
    <property type="term" value="P:rRNA catabolic process"/>
    <property type="evidence" value="ECO:0007669"/>
    <property type="project" value="TreeGrafter"/>
</dbReference>
<dbReference type="Gene3D" id="2.30.30.110">
    <property type="match status" value="1"/>
</dbReference>
<dbReference type="EMBL" id="FPHH01000054">
    <property type="protein sequence ID" value="SFV59407.1"/>
    <property type="molecule type" value="Genomic_DNA"/>
</dbReference>
<gene>
    <name evidence="1" type="ORF">MNB_SM-5-819</name>
</gene>
<protein>
    <submittedName>
        <fullName evidence="1">Programmed cell death toxin YdcE</fullName>
    </submittedName>
</protein>
<dbReference type="PIRSF" id="PIRSF033490">
    <property type="entry name" value="MazF"/>
    <property type="match status" value="1"/>
</dbReference>
<proteinExistence type="predicted"/>
<dbReference type="GO" id="GO:0003677">
    <property type="term" value="F:DNA binding"/>
    <property type="evidence" value="ECO:0007669"/>
    <property type="project" value="InterPro"/>
</dbReference>
<accession>A0A1W1C109</accession>
<dbReference type="PANTHER" id="PTHR33988:SF2">
    <property type="entry name" value="ENDORIBONUCLEASE MAZF"/>
    <property type="match status" value="1"/>
</dbReference>
<dbReference type="SUPFAM" id="SSF50118">
    <property type="entry name" value="Cell growth inhibitor/plasmid maintenance toxic component"/>
    <property type="match status" value="1"/>
</dbReference>
<name>A0A1W1C109_9ZZZZ</name>
<reference evidence="1" key="1">
    <citation type="submission" date="2016-10" db="EMBL/GenBank/DDBJ databases">
        <authorList>
            <person name="de Groot N.N."/>
        </authorList>
    </citation>
    <scope>NUCLEOTIDE SEQUENCE</scope>
</reference>
<dbReference type="AlphaFoldDB" id="A0A1W1C109"/>
<evidence type="ECO:0000313" key="1">
    <source>
        <dbReference type="EMBL" id="SFV59407.1"/>
    </source>
</evidence>
<dbReference type="Pfam" id="PF02452">
    <property type="entry name" value="PemK_toxin"/>
    <property type="match status" value="1"/>
</dbReference>
<organism evidence="1">
    <name type="scientific">hydrothermal vent metagenome</name>
    <dbReference type="NCBI Taxonomy" id="652676"/>
    <lineage>
        <taxon>unclassified sequences</taxon>
        <taxon>metagenomes</taxon>
        <taxon>ecological metagenomes</taxon>
    </lineage>
</organism>
<dbReference type="GO" id="GO:0006402">
    <property type="term" value="P:mRNA catabolic process"/>
    <property type="evidence" value="ECO:0007669"/>
    <property type="project" value="TreeGrafter"/>
</dbReference>
<dbReference type="InterPro" id="IPR011067">
    <property type="entry name" value="Plasmid_toxin/cell-grow_inhib"/>
</dbReference>
<dbReference type="PANTHER" id="PTHR33988">
    <property type="entry name" value="ENDORIBONUCLEASE MAZF-RELATED"/>
    <property type="match status" value="1"/>
</dbReference>
<dbReference type="GO" id="GO:0004521">
    <property type="term" value="F:RNA endonuclease activity"/>
    <property type="evidence" value="ECO:0007669"/>
    <property type="project" value="TreeGrafter"/>
</dbReference>
<dbReference type="InterPro" id="IPR003477">
    <property type="entry name" value="PemK-like"/>
</dbReference>